<evidence type="ECO:0000259" key="2">
    <source>
        <dbReference type="Pfam" id="PF02517"/>
    </source>
</evidence>
<sequence>MQLNKYFKYLDSYLPDLKQSWILLALTALVGMLVAGFGTLAISFAVPSAAKWADLIIYPLVFLPATIFIIGEIRNQREMSLIEPNRIPPTRPVNSKNFGKLGMTLSFIIIFFLIFTFNIATEPLYTWMGVPDFIKEFYDNMKLNPWSSFLTVVIFAPLFEELLCRGVILRGLLHHITPAKAIFWSALMFAVMHLNPWQALPAFMVGLLMGWIYWKTGSLLATIFIHFVNNGFSFMITLLFPDMGADATFSSLMPFNQYIILYVFSILFTIASLWYLKSNYDKSVSTEV</sequence>
<feature type="transmembrane region" description="Helical" evidence="1">
    <location>
        <begin position="259"/>
        <end position="276"/>
    </location>
</feature>
<feature type="transmembrane region" description="Helical" evidence="1">
    <location>
        <begin position="101"/>
        <end position="121"/>
    </location>
</feature>
<dbReference type="PANTHER" id="PTHR36435">
    <property type="entry name" value="SLR1288 PROTEIN"/>
    <property type="match status" value="1"/>
</dbReference>
<protein>
    <recommendedName>
        <fullName evidence="2">CAAX prenyl protease 2/Lysostaphin resistance protein A-like domain-containing protein</fullName>
    </recommendedName>
</protein>
<organism evidence="3">
    <name type="scientific">bioreactor metagenome</name>
    <dbReference type="NCBI Taxonomy" id="1076179"/>
    <lineage>
        <taxon>unclassified sequences</taxon>
        <taxon>metagenomes</taxon>
        <taxon>ecological metagenomes</taxon>
    </lineage>
</organism>
<dbReference type="AlphaFoldDB" id="A0A644VBQ8"/>
<feature type="transmembrane region" description="Helical" evidence="1">
    <location>
        <begin position="141"/>
        <end position="159"/>
    </location>
</feature>
<evidence type="ECO:0000313" key="3">
    <source>
        <dbReference type="EMBL" id="MPL88691.1"/>
    </source>
</evidence>
<dbReference type="GO" id="GO:0004175">
    <property type="term" value="F:endopeptidase activity"/>
    <property type="evidence" value="ECO:0007669"/>
    <property type="project" value="UniProtKB-ARBA"/>
</dbReference>
<feature type="domain" description="CAAX prenyl protease 2/Lysostaphin resistance protein A-like" evidence="2">
    <location>
        <begin position="144"/>
        <end position="231"/>
    </location>
</feature>
<feature type="transmembrane region" description="Helical" evidence="1">
    <location>
        <begin position="52"/>
        <end position="71"/>
    </location>
</feature>
<gene>
    <name evidence="3" type="ORF">SDC9_34717</name>
</gene>
<dbReference type="Pfam" id="PF02517">
    <property type="entry name" value="Rce1-like"/>
    <property type="match status" value="1"/>
</dbReference>
<reference evidence="3" key="1">
    <citation type="submission" date="2019-08" db="EMBL/GenBank/DDBJ databases">
        <authorList>
            <person name="Kucharzyk K."/>
            <person name="Murdoch R.W."/>
            <person name="Higgins S."/>
            <person name="Loffler F."/>
        </authorList>
    </citation>
    <scope>NUCLEOTIDE SEQUENCE</scope>
</reference>
<comment type="caution">
    <text evidence="3">The sequence shown here is derived from an EMBL/GenBank/DDBJ whole genome shotgun (WGS) entry which is preliminary data.</text>
</comment>
<keyword evidence="1" id="KW-0472">Membrane</keyword>
<dbReference type="InterPro" id="IPR052710">
    <property type="entry name" value="CAAX_protease"/>
</dbReference>
<accession>A0A644VBQ8</accession>
<feature type="transmembrane region" description="Helical" evidence="1">
    <location>
        <begin position="219"/>
        <end position="239"/>
    </location>
</feature>
<keyword evidence="1" id="KW-0812">Transmembrane</keyword>
<evidence type="ECO:0000256" key="1">
    <source>
        <dbReference type="SAM" id="Phobius"/>
    </source>
</evidence>
<dbReference type="PANTHER" id="PTHR36435:SF1">
    <property type="entry name" value="CAAX AMINO TERMINAL PROTEASE FAMILY PROTEIN"/>
    <property type="match status" value="1"/>
</dbReference>
<keyword evidence="1" id="KW-1133">Transmembrane helix</keyword>
<feature type="transmembrane region" description="Helical" evidence="1">
    <location>
        <begin position="21"/>
        <end position="46"/>
    </location>
</feature>
<proteinExistence type="predicted"/>
<dbReference type="GO" id="GO:0080120">
    <property type="term" value="P:CAAX-box protein maturation"/>
    <property type="evidence" value="ECO:0007669"/>
    <property type="project" value="UniProtKB-ARBA"/>
</dbReference>
<dbReference type="InterPro" id="IPR003675">
    <property type="entry name" value="Rce1/LyrA-like_dom"/>
</dbReference>
<dbReference type="EMBL" id="VSSQ01000263">
    <property type="protein sequence ID" value="MPL88691.1"/>
    <property type="molecule type" value="Genomic_DNA"/>
</dbReference>
<name>A0A644VBQ8_9ZZZZ</name>